<evidence type="ECO:0000259" key="1">
    <source>
        <dbReference type="Pfam" id="PF18546"/>
    </source>
</evidence>
<dbReference type="AlphaFoldDB" id="A0A0N7LWA1"/>
<dbReference type="Proteomes" id="UP000051587">
    <property type="component" value="Unassembled WGS sequence"/>
</dbReference>
<dbReference type="InterPro" id="IPR041359">
    <property type="entry name" value="MetOD1"/>
</dbReference>
<evidence type="ECO:0000313" key="2">
    <source>
        <dbReference type="EMBL" id="CUH68522.1"/>
    </source>
</evidence>
<feature type="domain" description="Metanogen output" evidence="1">
    <location>
        <begin position="15"/>
        <end position="142"/>
    </location>
</feature>
<dbReference type="STRING" id="53501.SAMN04488043_106105"/>
<name>A0A0N7LWA1_THAGE</name>
<protein>
    <recommendedName>
        <fullName evidence="1">Metanogen output domain-containing protein</fullName>
    </recommendedName>
</protein>
<evidence type="ECO:0000313" key="3">
    <source>
        <dbReference type="Proteomes" id="UP000051587"/>
    </source>
</evidence>
<organism evidence="2 3">
    <name type="scientific">Thalassovita gelatinovora</name>
    <name type="common">Thalassobius gelatinovorus</name>
    <dbReference type="NCBI Taxonomy" id="53501"/>
    <lineage>
        <taxon>Bacteria</taxon>
        <taxon>Pseudomonadati</taxon>
        <taxon>Pseudomonadota</taxon>
        <taxon>Alphaproteobacteria</taxon>
        <taxon>Rhodobacterales</taxon>
        <taxon>Roseobacteraceae</taxon>
        <taxon>Thalassovita</taxon>
    </lineage>
</organism>
<keyword evidence="3" id="KW-1185">Reference proteome</keyword>
<sequence>MDRESFLADTLHYLTKVLETVAGEEEAEAFFSTVGSDVGHIIYNQYASQLEKECPNGEILPDVLIDLEKRVGGAFRLIEKDENRIVLENSACPFGEKVQGTRSVCMMTSNIFGHVTSNCKGYAKVNLEKTIARGDGLCRVSVSFNDDATPGLEYFADD</sequence>
<accession>A0A0N7LWA1</accession>
<dbReference type="EMBL" id="CYSA01000028">
    <property type="protein sequence ID" value="CUH68522.1"/>
    <property type="molecule type" value="Genomic_DNA"/>
</dbReference>
<proteinExistence type="predicted"/>
<gene>
    <name evidence="2" type="ORF">TG4357_03644</name>
</gene>
<reference evidence="2 3" key="1">
    <citation type="submission" date="2015-09" db="EMBL/GenBank/DDBJ databases">
        <authorList>
            <consortium name="Swine Surveillance"/>
        </authorList>
    </citation>
    <scope>NUCLEOTIDE SEQUENCE [LARGE SCALE GENOMIC DNA]</scope>
    <source>
        <strain evidence="2 3">CECT 4357</strain>
    </source>
</reference>
<dbReference type="Pfam" id="PF18546">
    <property type="entry name" value="MetOD1"/>
    <property type="match status" value="1"/>
</dbReference>